<dbReference type="InterPro" id="IPR052360">
    <property type="entry name" value="Transcr_Regulatory_Proteins"/>
</dbReference>
<evidence type="ECO:0000256" key="5">
    <source>
        <dbReference type="ARBA" id="ARBA00023163"/>
    </source>
</evidence>
<accession>A0A8H3ATJ6</accession>
<keyword evidence="1" id="KW-0479">Metal-binding</keyword>
<keyword evidence="3" id="KW-0805">Transcription regulation</keyword>
<evidence type="ECO:0000313" key="10">
    <source>
        <dbReference type="Proteomes" id="UP000663843"/>
    </source>
</evidence>
<dbReference type="SUPFAM" id="SSF57701">
    <property type="entry name" value="Zn2/Cys6 DNA-binding domain"/>
    <property type="match status" value="1"/>
</dbReference>
<reference evidence="9" key="1">
    <citation type="submission" date="2021-01" db="EMBL/GenBank/DDBJ databases">
        <authorList>
            <person name="Kaushik A."/>
        </authorList>
    </citation>
    <scope>NUCLEOTIDE SEQUENCE</scope>
    <source>
        <strain evidence="9">AG2-2IIIB</strain>
    </source>
</reference>
<keyword evidence="2" id="KW-0862">Zinc</keyword>
<comment type="caution">
    <text evidence="9">The sequence shown here is derived from an EMBL/GenBank/DDBJ whole genome shotgun (WGS) entry which is preliminary data.</text>
</comment>
<protein>
    <recommendedName>
        <fullName evidence="8">Zn(2)-C6 fungal-type domain-containing protein</fullName>
    </recommendedName>
</protein>
<dbReference type="GO" id="GO:0008270">
    <property type="term" value="F:zinc ion binding"/>
    <property type="evidence" value="ECO:0007669"/>
    <property type="project" value="InterPro"/>
</dbReference>
<evidence type="ECO:0000256" key="4">
    <source>
        <dbReference type="ARBA" id="ARBA00023125"/>
    </source>
</evidence>
<dbReference type="PROSITE" id="PS00463">
    <property type="entry name" value="ZN2_CY6_FUNGAL_1"/>
    <property type="match status" value="1"/>
</dbReference>
<dbReference type="Pfam" id="PF00172">
    <property type="entry name" value="Zn_clus"/>
    <property type="match status" value="1"/>
</dbReference>
<dbReference type="Proteomes" id="UP000663843">
    <property type="component" value="Unassembled WGS sequence"/>
</dbReference>
<evidence type="ECO:0000259" key="8">
    <source>
        <dbReference type="PROSITE" id="PS50048"/>
    </source>
</evidence>
<dbReference type="Gene3D" id="4.10.240.10">
    <property type="entry name" value="Zn(2)-C6 fungal-type DNA-binding domain"/>
    <property type="match status" value="1"/>
</dbReference>
<evidence type="ECO:0000256" key="2">
    <source>
        <dbReference type="ARBA" id="ARBA00022833"/>
    </source>
</evidence>
<evidence type="ECO:0000256" key="3">
    <source>
        <dbReference type="ARBA" id="ARBA00023015"/>
    </source>
</evidence>
<evidence type="ECO:0000313" key="9">
    <source>
        <dbReference type="EMBL" id="CAE6438855.1"/>
    </source>
</evidence>
<gene>
    <name evidence="9" type="ORF">RDB_LOCUS72939</name>
</gene>
<name>A0A8H3ATJ6_9AGAM</name>
<keyword evidence="5" id="KW-0804">Transcription</keyword>
<dbReference type="PROSITE" id="PS50048">
    <property type="entry name" value="ZN2_CY6_FUNGAL_2"/>
    <property type="match status" value="1"/>
</dbReference>
<dbReference type="SMART" id="SM00066">
    <property type="entry name" value="GAL4"/>
    <property type="match status" value="1"/>
</dbReference>
<keyword evidence="6" id="KW-0539">Nucleus</keyword>
<organism evidence="9 10">
    <name type="scientific">Rhizoctonia solani</name>
    <dbReference type="NCBI Taxonomy" id="456999"/>
    <lineage>
        <taxon>Eukaryota</taxon>
        <taxon>Fungi</taxon>
        <taxon>Dikarya</taxon>
        <taxon>Basidiomycota</taxon>
        <taxon>Agaricomycotina</taxon>
        <taxon>Agaricomycetes</taxon>
        <taxon>Cantharellales</taxon>
        <taxon>Ceratobasidiaceae</taxon>
        <taxon>Rhizoctonia</taxon>
    </lineage>
</organism>
<dbReference type="CDD" id="cd00067">
    <property type="entry name" value="GAL4"/>
    <property type="match status" value="1"/>
</dbReference>
<dbReference type="InterPro" id="IPR001138">
    <property type="entry name" value="Zn2Cys6_DnaBD"/>
</dbReference>
<evidence type="ECO:0000256" key="6">
    <source>
        <dbReference type="ARBA" id="ARBA00023242"/>
    </source>
</evidence>
<dbReference type="GO" id="GO:0003677">
    <property type="term" value="F:DNA binding"/>
    <property type="evidence" value="ECO:0007669"/>
    <property type="project" value="UniProtKB-KW"/>
</dbReference>
<dbReference type="EMBL" id="CAJMWT010002294">
    <property type="protein sequence ID" value="CAE6438855.1"/>
    <property type="molecule type" value="Genomic_DNA"/>
</dbReference>
<dbReference type="GO" id="GO:0000981">
    <property type="term" value="F:DNA-binding transcription factor activity, RNA polymerase II-specific"/>
    <property type="evidence" value="ECO:0007669"/>
    <property type="project" value="InterPro"/>
</dbReference>
<sequence>MPSGYTVTNRSTTGCYTCKRRKKKCDERQPTCFRCEKAGKECEGYASLENPDSRGLMRRTRLAPPHGRETSQFEQTT</sequence>
<evidence type="ECO:0000256" key="7">
    <source>
        <dbReference type="SAM" id="MobiDB-lite"/>
    </source>
</evidence>
<dbReference type="PANTHER" id="PTHR36206:SF12">
    <property type="entry name" value="ASPERCRYPTIN BIOSYNTHESIS CLUSTER-SPECIFIC TRANSCRIPTION REGULATOR ATNN-RELATED"/>
    <property type="match status" value="1"/>
</dbReference>
<feature type="domain" description="Zn(2)-C6 fungal-type" evidence="8">
    <location>
        <begin position="14"/>
        <end position="42"/>
    </location>
</feature>
<keyword evidence="4" id="KW-0238">DNA-binding</keyword>
<feature type="region of interest" description="Disordered" evidence="7">
    <location>
        <begin position="45"/>
        <end position="77"/>
    </location>
</feature>
<dbReference type="InterPro" id="IPR036864">
    <property type="entry name" value="Zn2-C6_fun-type_DNA-bd_sf"/>
</dbReference>
<proteinExistence type="predicted"/>
<evidence type="ECO:0000256" key="1">
    <source>
        <dbReference type="ARBA" id="ARBA00022723"/>
    </source>
</evidence>
<dbReference type="PANTHER" id="PTHR36206">
    <property type="entry name" value="ASPERCRYPTIN BIOSYNTHESIS CLUSTER-SPECIFIC TRANSCRIPTION REGULATOR ATNN-RELATED"/>
    <property type="match status" value="1"/>
</dbReference>
<dbReference type="AlphaFoldDB" id="A0A8H3ATJ6"/>